<dbReference type="Proteomes" id="UP000473699">
    <property type="component" value="Unassembled WGS sequence"/>
</dbReference>
<dbReference type="InterPro" id="IPR010722">
    <property type="entry name" value="BATS_dom"/>
</dbReference>
<dbReference type="PANTHER" id="PTHR43726:SF1">
    <property type="entry name" value="BIOTIN SYNTHASE"/>
    <property type="match status" value="1"/>
</dbReference>
<comment type="cofactor">
    <cofactor evidence="6">
        <name>[2Fe-2S] cluster</name>
        <dbReference type="ChEBI" id="CHEBI:190135"/>
    </cofactor>
</comment>
<dbReference type="InterPro" id="IPR024021">
    <property type="entry name" value="FeFe-hyd_HydE_rSAM"/>
</dbReference>
<dbReference type="PIRSF" id="PIRSF004762">
    <property type="entry name" value="CHP00423"/>
    <property type="match status" value="1"/>
</dbReference>
<feature type="binding site" evidence="7">
    <location>
        <position position="66"/>
    </location>
    <ligand>
        <name>[4Fe-4S] cluster</name>
        <dbReference type="ChEBI" id="CHEBI:49883"/>
        <note>4Fe-4S-S-AdoMet</note>
    </ligand>
</feature>
<keyword evidence="2 7" id="KW-0949">S-adenosyl-L-methionine</keyword>
<proteinExistence type="predicted"/>
<keyword evidence="11" id="KW-1185">Reference proteome</keyword>
<organism evidence="10 11">
    <name type="scientific">Pyramidobacter porci</name>
    <dbReference type="NCBI Taxonomy" id="2605789"/>
    <lineage>
        <taxon>Bacteria</taxon>
        <taxon>Thermotogati</taxon>
        <taxon>Synergistota</taxon>
        <taxon>Synergistia</taxon>
        <taxon>Synergistales</taxon>
        <taxon>Dethiosulfovibrionaceae</taxon>
        <taxon>Pyramidobacter</taxon>
    </lineage>
</organism>
<dbReference type="EMBL" id="VUNH01000013">
    <property type="protein sequence ID" value="MST56502.1"/>
    <property type="molecule type" value="Genomic_DNA"/>
</dbReference>
<evidence type="ECO:0000256" key="4">
    <source>
        <dbReference type="ARBA" id="ARBA00023004"/>
    </source>
</evidence>
<feature type="binding site" evidence="8">
    <location>
        <position position="186"/>
    </location>
    <ligand>
        <name>S-adenosyl-L-methionine</name>
        <dbReference type="ChEBI" id="CHEBI:59789"/>
    </ligand>
</feature>
<keyword evidence="4 7" id="KW-0408">Iron</keyword>
<dbReference type="SFLD" id="SFLDG01280">
    <property type="entry name" value="HydE/PylB-like"/>
    <property type="match status" value="1"/>
</dbReference>
<dbReference type="SUPFAM" id="SSF102114">
    <property type="entry name" value="Radical SAM enzymes"/>
    <property type="match status" value="1"/>
</dbReference>
<protein>
    <submittedName>
        <fullName evidence="10">[FeFe] hydrogenase H-cluster radical SAM maturase HydE</fullName>
    </submittedName>
</protein>
<dbReference type="PROSITE" id="PS51918">
    <property type="entry name" value="RADICAL_SAM"/>
    <property type="match status" value="1"/>
</dbReference>
<feature type="binding site" evidence="7">
    <location>
        <position position="70"/>
    </location>
    <ligand>
        <name>[4Fe-4S] cluster</name>
        <dbReference type="ChEBI" id="CHEBI:49883"/>
        <note>4Fe-4S-S-AdoMet</note>
    </ligand>
</feature>
<evidence type="ECO:0000256" key="2">
    <source>
        <dbReference type="ARBA" id="ARBA00022691"/>
    </source>
</evidence>
<dbReference type="Pfam" id="PF04055">
    <property type="entry name" value="Radical_SAM"/>
    <property type="match status" value="1"/>
</dbReference>
<feature type="binding site" evidence="8">
    <location>
        <position position="141"/>
    </location>
    <ligand>
        <name>(3R)-3-methyl-D-ornithine</name>
        <dbReference type="ChEBI" id="CHEBI:64642"/>
    </ligand>
</feature>
<gene>
    <name evidence="10" type="primary">hydE</name>
    <name evidence="10" type="ORF">FYJ74_10745</name>
</gene>
<dbReference type="SMART" id="SM00729">
    <property type="entry name" value="Elp3"/>
    <property type="match status" value="1"/>
</dbReference>
<name>A0A6L5YFT5_9BACT</name>
<dbReference type="CDD" id="cd01335">
    <property type="entry name" value="Radical_SAM"/>
    <property type="match status" value="1"/>
</dbReference>
<evidence type="ECO:0000256" key="1">
    <source>
        <dbReference type="ARBA" id="ARBA00022485"/>
    </source>
</evidence>
<dbReference type="GO" id="GO:0044272">
    <property type="term" value="P:sulfur compound biosynthetic process"/>
    <property type="evidence" value="ECO:0007669"/>
    <property type="project" value="UniProtKB-ARBA"/>
</dbReference>
<feature type="binding site" evidence="8">
    <location>
        <position position="166"/>
    </location>
    <ligand>
        <name>S-adenosyl-L-methionine</name>
        <dbReference type="ChEBI" id="CHEBI:59789"/>
    </ligand>
</feature>
<keyword evidence="3" id="KW-0479">Metal-binding</keyword>
<evidence type="ECO:0000256" key="8">
    <source>
        <dbReference type="PIRSR" id="PIRSR004762-2"/>
    </source>
</evidence>
<dbReference type="SFLD" id="SFLDF00348">
    <property type="entry name" value="FeFe_hydrogenase_maturase_(Hyd"/>
    <property type="match status" value="1"/>
</dbReference>
<dbReference type="GO" id="GO:0046872">
    <property type="term" value="F:metal ion binding"/>
    <property type="evidence" value="ECO:0007669"/>
    <property type="project" value="UniProtKB-KW"/>
</dbReference>
<feature type="domain" description="Radical SAM core" evidence="9">
    <location>
        <begin position="52"/>
        <end position="277"/>
    </location>
</feature>
<dbReference type="AlphaFoldDB" id="A0A6L5YFT5"/>
<dbReference type="GO" id="GO:0042364">
    <property type="term" value="P:water-soluble vitamin biosynthetic process"/>
    <property type="evidence" value="ECO:0007669"/>
    <property type="project" value="UniProtKB-ARBA"/>
</dbReference>
<dbReference type="InterPro" id="IPR007197">
    <property type="entry name" value="rSAM"/>
</dbReference>
<evidence type="ECO:0000256" key="3">
    <source>
        <dbReference type="ARBA" id="ARBA00022723"/>
    </source>
</evidence>
<dbReference type="InterPro" id="IPR034422">
    <property type="entry name" value="HydE/PylB-like"/>
</dbReference>
<dbReference type="InterPro" id="IPR006638">
    <property type="entry name" value="Elp3/MiaA/NifB-like_rSAM"/>
</dbReference>
<keyword evidence="1 7" id="KW-0004">4Fe-4S</keyword>
<comment type="cofactor">
    <cofactor evidence="7">
        <name>[4Fe-4S] cluster</name>
        <dbReference type="ChEBI" id="CHEBI:49883"/>
    </cofactor>
    <text evidence="7">Binds 1 [4Fe-4S] cluster. The cluster is coordinated with 3 cysteines and an exchangeable S-adenosyl-L-methionine.</text>
</comment>
<dbReference type="InterPro" id="IPR058240">
    <property type="entry name" value="rSAM_sf"/>
</dbReference>
<dbReference type="GO" id="GO:0051539">
    <property type="term" value="F:4 iron, 4 sulfur cluster binding"/>
    <property type="evidence" value="ECO:0007669"/>
    <property type="project" value="UniProtKB-KW"/>
</dbReference>
<evidence type="ECO:0000259" key="9">
    <source>
        <dbReference type="PROSITE" id="PS51918"/>
    </source>
</evidence>
<evidence type="ECO:0000313" key="11">
    <source>
        <dbReference type="Proteomes" id="UP000473699"/>
    </source>
</evidence>
<keyword evidence="5 7" id="KW-0411">Iron-sulfur</keyword>
<comment type="caution">
    <text evidence="10">The sequence shown here is derived from an EMBL/GenBank/DDBJ whole genome shotgun (WGS) entry which is preliminary data.</text>
</comment>
<dbReference type="NCBIfam" id="TIGR03956">
    <property type="entry name" value="rSAM_HydE"/>
    <property type="match status" value="1"/>
</dbReference>
<dbReference type="SFLD" id="SFLDG01060">
    <property type="entry name" value="BATS_domain_containing"/>
    <property type="match status" value="1"/>
</dbReference>
<accession>A0A6L5YFT5</accession>
<dbReference type="RefSeq" id="WP_154529582.1">
    <property type="nucleotide sequence ID" value="NZ_JAXDZJ010000032.1"/>
</dbReference>
<dbReference type="InterPro" id="IPR013785">
    <property type="entry name" value="Aldolase_TIM"/>
</dbReference>
<dbReference type="SFLD" id="SFLDS00029">
    <property type="entry name" value="Radical_SAM"/>
    <property type="match status" value="1"/>
</dbReference>
<evidence type="ECO:0000256" key="7">
    <source>
        <dbReference type="PIRSR" id="PIRSR004762-1"/>
    </source>
</evidence>
<evidence type="ECO:0000256" key="6">
    <source>
        <dbReference type="ARBA" id="ARBA00034078"/>
    </source>
</evidence>
<dbReference type="SMART" id="SM00876">
    <property type="entry name" value="BATS"/>
    <property type="match status" value="1"/>
</dbReference>
<sequence>MNEKIQAIAMRLIAEHDLPPQDLQALLENNSPQLRRTLAEAAQELCRVYYGDEVYMRGLIEFTNECRSDCYYCGIRRGNGAVRRYRLGEEEILGCCRRGYDWGFRTFVLQGGEDPQYPPERIAPLVACIRREFPDCAVTLSVGECSDDAYRMFFDAGAERYLLRHETACDGHYRMLHPLRQRPENRKRCLRTLKRLGYQVGSGFMVGSPGQSSAHLAADFQFMKELQPQMIGIGPFIPQRDTPFGHAPAGTLELTLLCLSLLRLFFPKALIPATTALGTIAADGRELGILAGANVVMPNLSPQAVRRDYALYDHKLCAGDEAAECRDSLALRMKNVGRRLAVSRGDAYGFPPRYKKS</sequence>
<evidence type="ECO:0000256" key="5">
    <source>
        <dbReference type="ARBA" id="ARBA00023014"/>
    </source>
</evidence>
<dbReference type="PANTHER" id="PTHR43726">
    <property type="entry name" value="3-METHYLORNITHINE SYNTHASE"/>
    <property type="match status" value="1"/>
</dbReference>
<dbReference type="Gene3D" id="3.20.20.70">
    <property type="entry name" value="Aldolase class I"/>
    <property type="match status" value="1"/>
</dbReference>
<dbReference type="GO" id="GO:0016740">
    <property type="term" value="F:transferase activity"/>
    <property type="evidence" value="ECO:0007669"/>
    <property type="project" value="TreeGrafter"/>
</dbReference>
<evidence type="ECO:0000313" key="10">
    <source>
        <dbReference type="EMBL" id="MST56502.1"/>
    </source>
</evidence>
<feature type="binding site" evidence="7">
    <location>
        <position position="73"/>
    </location>
    <ligand>
        <name>[4Fe-4S] cluster</name>
        <dbReference type="ChEBI" id="CHEBI:49883"/>
        <note>4Fe-4S-S-AdoMet</note>
    </ligand>
</feature>
<reference evidence="10 11" key="1">
    <citation type="submission" date="2019-08" db="EMBL/GenBank/DDBJ databases">
        <title>In-depth cultivation of the pig gut microbiome towards novel bacterial diversity and tailored functional studies.</title>
        <authorList>
            <person name="Wylensek D."/>
            <person name="Hitch T.C.A."/>
            <person name="Clavel T."/>
        </authorList>
    </citation>
    <scope>NUCLEOTIDE SEQUENCE [LARGE SCALE GENOMIC DNA]</scope>
    <source>
        <strain evidence="10 11">SM-530-WT-4B</strain>
    </source>
</reference>